<organism evidence="1 2">
    <name type="scientific">Eumeta variegata</name>
    <name type="common">Bagworm moth</name>
    <name type="synonym">Eumeta japonica</name>
    <dbReference type="NCBI Taxonomy" id="151549"/>
    <lineage>
        <taxon>Eukaryota</taxon>
        <taxon>Metazoa</taxon>
        <taxon>Ecdysozoa</taxon>
        <taxon>Arthropoda</taxon>
        <taxon>Hexapoda</taxon>
        <taxon>Insecta</taxon>
        <taxon>Pterygota</taxon>
        <taxon>Neoptera</taxon>
        <taxon>Endopterygota</taxon>
        <taxon>Lepidoptera</taxon>
        <taxon>Glossata</taxon>
        <taxon>Ditrysia</taxon>
        <taxon>Tineoidea</taxon>
        <taxon>Psychidae</taxon>
        <taxon>Oiketicinae</taxon>
        <taxon>Eumeta</taxon>
    </lineage>
</organism>
<evidence type="ECO:0000313" key="2">
    <source>
        <dbReference type="Proteomes" id="UP000299102"/>
    </source>
</evidence>
<accession>A0A4C1SBX2</accession>
<name>A0A4C1SBX2_EUMVA</name>
<dbReference type="EMBL" id="BGZK01000002">
    <property type="protein sequence ID" value="GBO98896.1"/>
    <property type="molecule type" value="Genomic_DNA"/>
</dbReference>
<proteinExistence type="predicted"/>
<dbReference type="Gene3D" id="3.30.420.10">
    <property type="entry name" value="Ribonuclease H-like superfamily/Ribonuclease H"/>
    <property type="match status" value="1"/>
</dbReference>
<comment type="caution">
    <text evidence="1">The sequence shown here is derived from an EMBL/GenBank/DDBJ whole genome shotgun (WGS) entry which is preliminary data.</text>
</comment>
<reference evidence="1 2" key="1">
    <citation type="journal article" date="2019" name="Commun. Biol.">
        <title>The bagworm genome reveals a unique fibroin gene that provides high tensile strength.</title>
        <authorList>
            <person name="Kono N."/>
            <person name="Nakamura H."/>
            <person name="Ohtoshi R."/>
            <person name="Tomita M."/>
            <person name="Numata K."/>
            <person name="Arakawa K."/>
        </authorList>
    </citation>
    <scope>NUCLEOTIDE SEQUENCE [LARGE SCALE GENOMIC DNA]</scope>
</reference>
<dbReference type="InterPro" id="IPR036397">
    <property type="entry name" value="RNaseH_sf"/>
</dbReference>
<dbReference type="AlphaFoldDB" id="A0A4C1SBX2"/>
<keyword evidence="2" id="KW-1185">Reference proteome</keyword>
<dbReference type="OrthoDB" id="10049357at2759"/>
<protein>
    <submittedName>
        <fullName evidence="1">Uncharacterized protein</fullName>
    </submittedName>
</protein>
<evidence type="ECO:0000313" key="1">
    <source>
        <dbReference type="EMBL" id="GBO98896.1"/>
    </source>
</evidence>
<dbReference type="GO" id="GO:0003676">
    <property type="term" value="F:nucleic acid binding"/>
    <property type="evidence" value="ECO:0007669"/>
    <property type="project" value="InterPro"/>
</dbReference>
<dbReference type="Proteomes" id="UP000299102">
    <property type="component" value="Unassembled WGS sequence"/>
</dbReference>
<gene>
    <name evidence="1" type="ORF">EVAR_310_1</name>
</gene>
<sequence length="118" mass="12860">MNTREVHKEIKKEADIGTILWMLIPSGAPNMGGAWERLLRSVKTALAATLRKRSPHEEIVNTLPLEADHIVNSRPFTEVDIEPTEAEGLILIGHSCGTAAAGQFAPWACKLANISTPH</sequence>